<dbReference type="Pfam" id="PF10142">
    <property type="entry name" value="PhoPQ_related"/>
    <property type="match status" value="1"/>
</dbReference>
<proteinExistence type="predicted"/>
<reference evidence="2 3" key="1">
    <citation type="journal article" date="2003" name="Proc. Natl. Acad. Sci. U.S.A.">
        <title>The complete genome sequence of Chromobacterium violaceum reveals remarkable and exploitable bacterial adaptability.</title>
        <authorList>
            <person name="Vasconcelos A.T.R."/>
            <person name="de Almeida D.F."/>
            <person name="Almeida F.C."/>
            <person name="de Almeida L.G.P."/>
            <person name="de Almeida R."/>
            <person name="Goncalves J.A.A."/>
            <person name="Andrade E.M."/>
            <person name="Antonio R.V."/>
            <person name="Araripe J."/>
            <person name="de Araujo M.F.F."/>
            <person name="Filho S.A."/>
            <person name="Azevedo V."/>
            <person name="Batista A.J."/>
            <person name="Bataus L.A.M."/>
            <person name="Batista J.S."/>
            <person name="Belo A."/>
            <person name="vander Berg C."/>
            <person name="Blamey J."/>
            <person name="Bogo M."/>
            <person name="Bonato S."/>
            <person name="Bordignon J."/>
            <person name="Brito C.A."/>
            <person name="Brocchi M."/>
            <person name="Burity H.A."/>
            <person name="Camargo A.A."/>
            <person name="Cardoso D.D.P."/>
            <person name="Carneiro N.P."/>
            <person name="Carraro D.M."/>
            <person name="Carvalho C.M.B."/>
            <person name="Cascardo J.C.M."/>
            <person name="Cavada B.S."/>
            <person name="Chueire L.M.O."/>
            <person name="Pasa T.B.C."/>
            <person name="Duran N."/>
            <person name="Fagundes N."/>
            <person name="Falcao C.L."/>
            <person name="Fantinatti F."/>
            <person name="Farias I.P."/>
            <person name="Felipe M.S.S."/>
            <person name="Ferrari L.P."/>
            <person name="Ferro J.A."/>
            <person name="Ferro M.I.T."/>
            <person name="Franco G.R."/>
            <person name="Freitas N.S.A."/>
            <person name="Furlan L.R."/>
            <person name="Gazzinelli R.T."/>
            <person name="Gomes E.A."/>
            <person name="Goncalves P.R."/>
            <person name="Grangeiro T.B."/>
            <person name="Grattapaglia D."/>
            <person name="Grisard E.C."/>
            <person name="Guimaraes C.T."/>
            <person name="Hanna E.S."/>
            <person name="Hungria M."/>
            <person name="Jardim S.N."/>
            <person name="Laurino J."/>
            <person name="Leoi L.C.T."/>
            <person name="Fassarella L."/>
            <person name="Lima A."/>
            <person name="Loureiro M.F."/>
            <person name="Lyra M.C.P."/>
            <person name="Macedo M."/>
            <person name="Madeira H.M.F."/>
            <person name="Manfio G.P."/>
            <person name="Maranhao A.Q."/>
            <person name="Martins W.S."/>
            <person name="di Mauro S.M.Z."/>
            <person name="de Medeiros S.R.B."/>
            <person name="Meissner R.D.V."/>
            <person name="Menck C.F.M."/>
            <person name="Moreira M.A.M."/>
            <person name="Nascimento F.F."/>
            <person name="Nicolas M.F."/>
            <person name="Oliveira J.G."/>
            <person name="Oliveira S.C."/>
            <person name="Paixao R.F.C."/>
            <person name="Parente J.A."/>
            <person name="Pedrosa F.O."/>
            <person name="Pena S.J.D."/>
            <person name="Perreira J.O."/>
            <person name="Perreira M."/>
            <person name="Pinto L.S.R.C."/>
            <person name="Pinto L.S."/>
            <person name="Porto J.I.R."/>
            <person name="Potrich D.P."/>
            <person name="Neto C.E.R."/>
            <person name="Reis A.M.M."/>
            <person name="Rigo L.U."/>
            <person name="Rondinelli E."/>
            <person name="dos Santos E.B.P."/>
            <person name="Santos F.R."/>
            <person name="Schneider M.P.C."/>
            <person name="Seuanez H.N."/>
            <person name="Silva A.M.R."/>
            <person name="da Silva A.L.C."/>
            <person name="Silva D.W."/>
            <person name="Silva R."/>
            <person name="Simoes I.C."/>
            <person name="Simon D."/>
            <person name="Soares C.M.A."/>
            <person name="Soares R.B.A."/>
            <person name="Souza E.M."/>
            <person name="Souza K.R.L."/>
            <person name="Souza R.C."/>
            <person name="Steffens M.B.R."/>
            <person name="Steindel M."/>
            <person name="Teixeira S.R."/>
            <person name="Urmenyi T."/>
            <person name="Vettore A."/>
            <person name="Wassem R."/>
            <person name="Zaha A."/>
            <person name="Simpson A.J.G."/>
        </authorList>
    </citation>
    <scope>NUCLEOTIDE SEQUENCE [LARGE SCALE GENOMIC DNA]</scope>
    <source>
        <strain evidence="3">ATCC 12472 / DSM 30191 / JCM 1249 / NBRC 12614 / NCIMB 9131 / NCTC 9757</strain>
    </source>
</reference>
<keyword evidence="3" id="KW-1185">Reference proteome</keyword>
<dbReference type="Proteomes" id="UP000001424">
    <property type="component" value="Chromosome"/>
</dbReference>
<dbReference type="AlphaFoldDB" id="Q7NWM0"/>
<dbReference type="HOGENOM" id="CLU_036488_0_0_4"/>
<protein>
    <recommendedName>
        <fullName evidence="4">PhoPQ-activated pathogenicity-related protein</fullName>
    </recommendedName>
</protein>
<organism evidence="2 3">
    <name type="scientific">Chromobacterium violaceum (strain ATCC 12472 / DSM 30191 / JCM 1249 / CCUG 213 / NBRC 12614 / NCIMB 9131 / NCTC 9757 / MK)</name>
    <dbReference type="NCBI Taxonomy" id="243365"/>
    <lineage>
        <taxon>Bacteria</taxon>
        <taxon>Pseudomonadati</taxon>
        <taxon>Pseudomonadota</taxon>
        <taxon>Betaproteobacteria</taxon>
        <taxon>Neisseriales</taxon>
        <taxon>Chromobacteriaceae</taxon>
        <taxon>Chromobacterium</taxon>
    </lineage>
</organism>
<evidence type="ECO:0000313" key="3">
    <source>
        <dbReference type="Proteomes" id="UP000001424"/>
    </source>
</evidence>
<dbReference type="SUPFAM" id="SSF53474">
    <property type="entry name" value="alpha/beta-Hydrolases"/>
    <property type="match status" value="1"/>
</dbReference>
<dbReference type="KEGG" id="cvi:CV_1963"/>
<evidence type="ECO:0000313" key="2">
    <source>
        <dbReference type="EMBL" id="AAQ59635.1"/>
    </source>
</evidence>
<dbReference type="ESTHER" id="chrvo-q7nwm0">
    <property type="family name" value="PhoPQ_related"/>
</dbReference>
<evidence type="ECO:0008006" key="4">
    <source>
        <dbReference type="Google" id="ProtNLM"/>
    </source>
</evidence>
<dbReference type="Gene3D" id="3.40.50.1820">
    <property type="entry name" value="alpha/beta hydrolase"/>
    <property type="match status" value="1"/>
</dbReference>
<gene>
    <name evidence="2" type="ordered locus">CV_1963</name>
</gene>
<name>Q7NWM0_CHRVO</name>
<dbReference type="eggNOG" id="COG4287">
    <property type="taxonomic scope" value="Bacteria"/>
</dbReference>
<sequence length="507" mass="55715">MRAPGSIANGFSPIRDHPSSNNMKTIPMSTSRLIAARRAGIALCLLLPAAAQAQPEPAADPQTVPQYLAQARSGQQPARLLGSSSEDGVTINEYGFVSQRWPQKGSTLTSDAPQWEHVLKLAVPAGRKPGSPALLYISGGSNHAEKGALPPRDPLPLAELARELGIAVAELYYVPNQNLKLDGQPSGREDALVAYTWRKSVDQPEAERFSSLHLPMTQAATAAMDVIQGSLPDVRAFVLSGGSKRGWTSWLAGLNDQRVQAIVPVAADFWNVRVNFTHVYNSYGGQWPVALRDYVANRITADVLKGGAGFDALLRFEDVINYPQGMVRLKKYMLSASGDDFAVPDSAWSYLPALNGPMQLRYLPNQSHYVGSRQVSEALRQFMGRWLAGKPMPEARVDGDERSGRISVSTREAVSRARLWLARNPHGRDFRFNSGIRYQDRPIAGQCRSGECRFEFTPDATLPGWQAYFIEFEGKDFTWTTPPLIWPNRYPDGSKVPFGAPRLQLGG</sequence>
<evidence type="ECO:0000256" key="1">
    <source>
        <dbReference type="SAM" id="MobiDB-lite"/>
    </source>
</evidence>
<dbReference type="EMBL" id="AE016825">
    <property type="protein sequence ID" value="AAQ59635.1"/>
    <property type="molecule type" value="Genomic_DNA"/>
</dbReference>
<feature type="region of interest" description="Disordered" evidence="1">
    <location>
        <begin position="1"/>
        <end position="23"/>
    </location>
</feature>
<dbReference type="PANTHER" id="PTHR31497">
    <property type="entry name" value="AUTOCRINE PROLIFERATION REPRESSOR PROTEIN A"/>
    <property type="match status" value="1"/>
</dbReference>
<dbReference type="InterPro" id="IPR009199">
    <property type="entry name" value="PhoPQ-act_pathogen-rel_PqaA"/>
</dbReference>
<accession>Q7NWM0</accession>
<dbReference type="PANTHER" id="PTHR31497:SF0">
    <property type="entry name" value="AUTOCRINE PROLIFERATION REPRESSOR PROTEIN A"/>
    <property type="match status" value="1"/>
</dbReference>
<dbReference type="InterPro" id="IPR029058">
    <property type="entry name" value="AB_hydrolase_fold"/>
</dbReference>